<dbReference type="InterPro" id="IPR025155">
    <property type="entry name" value="WxxW_domain"/>
</dbReference>
<comment type="subcellular location">
    <subcellularLocation>
        <location evidence="1">Secreted</location>
    </subcellularLocation>
</comment>
<feature type="domain" description="WxxW" evidence="6">
    <location>
        <begin position="26"/>
        <end position="109"/>
    </location>
</feature>
<evidence type="ECO:0000256" key="3">
    <source>
        <dbReference type="ARBA" id="ARBA00022729"/>
    </source>
</evidence>
<protein>
    <recommendedName>
        <fullName evidence="6">WxxW domain-containing protein</fullName>
    </recommendedName>
</protein>
<keyword evidence="8" id="KW-1185">Reference proteome</keyword>
<name>A0A3Q3G2W4_9LABR</name>
<dbReference type="PANTHER" id="PTHR15031">
    <property type="entry name" value="CARTILAGE INTERMEDIATE LAYER PROTEIN CLIP"/>
    <property type="match status" value="1"/>
</dbReference>
<keyword evidence="3 5" id="KW-0732">Signal</keyword>
<evidence type="ECO:0000259" key="6">
    <source>
        <dbReference type="Pfam" id="PF13330"/>
    </source>
</evidence>
<reference evidence="7" key="2">
    <citation type="submission" date="2025-09" db="UniProtKB">
        <authorList>
            <consortium name="Ensembl"/>
        </authorList>
    </citation>
    <scope>IDENTIFICATION</scope>
</reference>
<sequence length="176" mass="20344">MFKCLQNHSLYFFLLVSFLFFSDKCWTDWFDRDDPCDIGDHETLRELRRENPGRICRNPTDIEARTQSGLSPAEAGDVISVSDTNTGFICRNSDQPKRKCHDYRVRFSCHPPFCGIEVCWTKWYDRDDPSGKADWEALKELRMENPGEICDDPVYIEAVTVDTNTPALETGDIFSL</sequence>
<dbReference type="Ensembl" id="ENSLBET00000026696.1">
    <property type="protein sequence ID" value="ENSLBEP00000025408.1"/>
    <property type="gene ID" value="ENSLBEG00000019401.1"/>
</dbReference>
<dbReference type="Pfam" id="PF13330">
    <property type="entry name" value="Mucin2_WxxW"/>
    <property type="match status" value="2"/>
</dbReference>
<evidence type="ECO:0000256" key="5">
    <source>
        <dbReference type="SAM" id="SignalP"/>
    </source>
</evidence>
<accession>A0A3Q3G2W4</accession>
<evidence type="ECO:0000313" key="7">
    <source>
        <dbReference type="Ensembl" id="ENSLBEP00000025408.1"/>
    </source>
</evidence>
<reference evidence="7" key="1">
    <citation type="submission" date="2025-08" db="UniProtKB">
        <authorList>
            <consortium name="Ensembl"/>
        </authorList>
    </citation>
    <scope>IDENTIFICATION</scope>
</reference>
<dbReference type="AlphaFoldDB" id="A0A3Q3G2W4"/>
<dbReference type="STRING" id="56723.ENSLBEP00000025408"/>
<dbReference type="Proteomes" id="UP000261660">
    <property type="component" value="Unplaced"/>
</dbReference>
<dbReference type="PANTHER" id="PTHR15031:SF4">
    <property type="entry name" value="CARTILAGE INTERMEDIATE LAYER PROTEIN 1"/>
    <property type="match status" value="1"/>
</dbReference>
<keyword evidence="4" id="KW-0325">Glycoprotein</keyword>
<keyword evidence="2" id="KW-0964">Secreted</keyword>
<dbReference type="GeneTree" id="ENSGT00390000008152"/>
<evidence type="ECO:0000313" key="8">
    <source>
        <dbReference type="Proteomes" id="UP000261660"/>
    </source>
</evidence>
<feature type="domain" description="WxxW" evidence="6">
    <location>
        <begin position="120"/>
        <end position="174"/>
    </location>
</feature>
<dbReference type="GO" id="GO:0005576">
    <property type="term" value="C:extracellular region"/>
    <property type="evidence" value="ECO:0007669"/>
    <property type="project" value="UniProtKB-SubCell"/>
</dbReference>
<dbReference type="InterPro" id="IPR039675">
    <property type="entry name" value="CILP1/CILP2"/>
</dbReference>
<dbReference type="InParanoid" id="A0A3Q3G2W4"/>
<feature type="signal peptide" evidence="5">
    <location>
        <begin position="1"/>
        <end position="27"/>
    </location>
</feature>
<proteinExistence type="predicted"/>
<evidence type="ECO:0000256" key="2">
    <source>
        <dbReference type="ARBA" id="ARBA00022525"/>
    </source>
</evidence>
<feature type="chain" id="PRO_5018674828" description="WxxW domain-containing protein" evidence="5">
    <location>
        <begin position="28"/>
        <end position="176"/>
    </location>
</feature>
<organism evidence="7 8">
    <name type="scientific">Labrus bergylta</name>
    <name type="common">ballan wrasse</name>
    <dbReference type="NCBI Taxonomy" id="56723"/>
    <lineage>
        <taxon>Eukaryota</taxon>
        <taxon>Metazoa</taxon>
        <taxon>Chordata</taxon>
        <taxon>Craniata</taxon>
        <taxon>Vertebrata</taxon>
        <taxon>Euteleostomi</taxon>
        <taxon>Actinopterygii</taxon>
        <taxon>Neopterygii</taxon>
        <taxon>Teleostei</taxon>
        <taxon>Neoteleostei</taxon>
        <taxon>Acanthomorphata</taxon>
        <taxon>Eupercaria</taxon>
        <taxon>Labriformes</taxon>
        <taxon>Labridae</taxon>
        <taxon>Labrus</taxon>
    </lineage>
</organism>
<evidence type="ECO:0000256" key="4">
    <source>
        <dbReference type="ARBA" id="ARBA00023180"/>
    </source>
</evidence>
<evidence type="ECO:0000256" key="1">
    <source>
        <dbReference type="ARBA" id="ARBA00004613"/>
    </source>
</evidence>